<dbReference type="Proteomes" id="UP000465361">
    <property type="component" value="Unassembled WGS sequence"/>
</dbReference>
<dbReference type="AlphaFoldDB" id="A0A7I9XUU1"/>
<evidence type="ECO:0000313" key="2">
    <source>
        <dbReference type="Proteomes" id="UP000465361"/>
    </source>
</evidence>
<protein>
    <submittedName>
        <fullName evidence="1">Uncharacterized protein</fullName>
    </submittedName>
</protein>
<accession>A0A7I9XUU1</accession>
<dbReference type="EMBL" id="BLKW01000002">
    <property type="protein sequence ID" value="GFG73270.1"/>
    <property type="molecule type" value="Genomic_DNA"/>
</dbReference>
<gene>
    <name evidence="1" type="ORF">MBOT_06350</name>
</gene>
<sequence length="76" mass="8949">MRQETLLTIRSLVRDGLVELGDLLGEGGRFVVWNTPPDESIQRIYDLYATHFDDQLWWPWECWLNLTEKGEKIALT</sequence>
<organism evidence="1 2">
    <name type="scientific">Mycobacterium botniense</name>
    <dbReference type="NCBI Taxonomy" id="84962"/>
    <lineage>
        <taxon>Bacteria</taxon>
        <taxon>Bacillati</taxon>
        <taxon>Actinomycetota</taxon>
        <taxon>Actinomycetes</taxon>
        <taxon>Mycobacteriales</taxon>
        <taxon>Mycobacteriaceae</taxon>
        <taxon>Mycobacterium</taxon>
    </lineage>
</organism>
<proteinExistence type="predicted"/>
<reference evidence="1 2" key="1">
    <citation type="journal article" date="2019" name="Emerg. Microbes Infect.">
        <title>Comprehensive subspecies identification of 175 nontuberculous mycobacteria species based on 7547 genomic profiles.</title>
        <authorList>
            <person name="Matsumoto Y."/>
            <person name="Kinjo T."/>
            <person name="Motooka D."/>
            <person name="Nabeya D."/>
            <person name="Jung N."/>
            <person name="Uechi K."/>
            <person name="Horii T."/>
            <person name="Iida T."/>
            <person name="Fujita J."/>
            <person name="Nakamura S."/>
        </authorList>
    </citation>
    <scope>NUCLEOTIDE SEQUENCE [LARGE SCALE GENOMIC DNA]</scope>
    <source>
        <strain evidence="1 2">JCM 17322</strain>
    </source>
</reference>
<keyword evidence="2" id="KW-1185">Reference proteome</keyword>
<comment type="caution">
    <text evidence="1">The sequence shown here is derived from an EMBL/GenBank/DDBJ whole genome shotgun (WGS) entry which is preliminary data.</text>
</comment>
<name>A0A7I9XUU1_9MYCO</name>
<evidence type="ECO:0000313" key="1">
    <source>
        <dbReference type="EMBL" id="GFG73270.1"/>
    </source>
</evidence>